<dbReference type="Proteomes" id="UP001201980">
    <property type="component" value="Unassembled WGS sequence"/>
</dbReference>
<accession>A0AAD5WNC0</accession>
<protein>
    <submittedName>
        <fullName evidence="2">Uncharacterized protein</fullName>
    </submittedName>
</protein>
<dbReference type="EMBL" id="JAKWBI020000413">
    <property type="protein sequence ID" value="KAJ2895307.1"/>
    <property type="molecule type" value="Genomic_DNA"/>
</dbReference>
<comment type="caution">
    <text evidence="2">The sequence shown here is derived from an EMBL/GenBank/DDBJ whole genome shotgun (WGS) entry which is preliminary data.</text>
</comment>
<feature type="transmembrane region" description="Helical" evidence="1">
    <location>
        <begin position="56"/>
        <end position="76"/>
    </location>
</feature>
<keyword evidence="1" id="KW-0812">Transmembrane</keyword>
<reference evidence="2" key="1">
    <citation type="submission" date="2022-07" db="EMBL/GenBank/DDBJ databases">
        <title>Draft genome sequence of Zalerion maritima ATCC 34329, a (micro)plastics degrading marine fungus.</title>
        <authorList>
            <person name="Paco A."/>
            <person name="Goncalves M.F.M."/>
            <person name="Rocha-Santos T.A.P."/>
            <person name="Alves A."/>
        </authorList>
    </citation>
    <scope>NUCLEOTIDE SEQUENCE</scope>
    <source>
        <strain evidence="2">ATCC 34329</strain>
    </source>
</reference>
<dbReference type="AlphaFoldDB" id="A0AAD5WNC0"/>
<proteinExistence type="predicted"/>
<name>A0AAD5WNC0_9PEZI</name>
<organism evidence="2 3">
    <name type="scientific">Zalerion maritima</name>
    <dbReference type="NCBI Taxonomy" id="339359"/>
    <lineage>
        <taxon>Eukaryota</taxon>
        <taxon>Fungi</taxon>
        <taxon>Dikarya</taxon>
        <taxon>Ascomycota</taxon>
        <taxon>Pezizomycotina</taxon>
        <taxon>Sordariomycetes</taxon>
        <taxon>Lulworthiomycetidae</taxon>
        <taxon>Lulworthiales</taxon>
        <taxon>Lulworthiaceae</taxon>
        <taxon>Zalerion</taxon>
    </lineage>
</organism>
<keyword evidence="1" id="KW-0472">Membrane</keyword>
<keyword evidence="3" id="KW-1185">Reference proteome</keyword>
<evidence type="ECO:0000313" key="2">
    <source>
        <dbReference type="EMBL" id="KAJ2895307.1"/>
    </source>
</evidence>
<gene>
    <name evidence="2" type="ORF">MKZ38_006717</name>
</gene>
<sequence>MARPKQRKPAVPAPSGPLPPFRSIPSALEPFAPCLSKSHIYIAHVDTFPASFKRKIFLVPVAMNVGIVALCVWWWLKVQGPWYLSLLASFSGVRNETTVVAEEESPSTLVKVVFARGLWFLLDMTLFIFVWPWPLEFFLGTGGSASPTAWRRTVGFREREIVVRQSREWDRKILKTGNIGGSKAGEPLDFLKKEGDGSLARGELLNRLRIATSPRLVKEKTGYLTMDGDWDLAWDAMIAAHSLVDKKEITIEAFTLVALVHHDVYGWLVIDLEGSTVGGNMLQEQRRNDIFRFREALVSVGKEDLFYRWIEIVQFESTRPEGFGKERQEDVAQQIRTMFSEQGIDFDEFWKEAVGKDAAEGL</sequence>
<keyword evidence="1" id="KW-1133">Transmembrane helix</keyword>
<evidence type="ECO:0000313" key="3">
    <source>
        <dbReference type="Proteomes" id="UP001201980"/>
    </source>
</evidence>
<evidence type="ECO:0000256" key="1">
    <source>
        <dbReference type="SAM" id="Phobius"/>
    </source>
</evidence>